<feature type="compositionally biased region" description="Low complexity" evidence="1">
    <location>
        <begin position="86"/>
        <end position="97"/>
    </location>
</feature>
<keyword evidence="4" id="KW-1185">Reference proteome</keyword>
<keyword evidence="2" id="KW-0732">Signal</keyword>
<dbReference type="Gene3D" id="1.10.150.320">
    <property type="entry name" value="Photosystem II 12 kDa extrinsic protein"/>
    <property type="match status" value="1"/>
</dbReference>
<accession>A0ABZ0J408</accession>
<organism evidence="3 4">
    <name type="scientific">Diaphorobacter limosus</name>
    <dbReference type="NCBI Taxonomy" id="3036128"/>
    <lineage>
        <taxon>Bacteria</taxon>
        <taxon>Pseudomonadati</taxon>
        <taxon>Pseudomonadota</taxon>
        <taxon>Betaproteobacteria</taxon>
        <taxon>Burkholderiales</taxon>
        <taxon>Comamonadaceae</taxon>
        <taxon>Diaphorobacter</taxon>
    </lineage>
</organism>
<dbReference type="EMBL" id="CP136921">
    <property type="protein sequence ID" value="WOO32970.1"/>
    <property type="molecule type" value="Genomic_DNA"/>
</dbReference>
<feature type="chain" id="PRO_5046330999" evidence="2">
    <location>
        <begin position="21"/>
        <end position="103"/>
    </location>
</feature>
<evidence type="ECO:0000256" key="1">
    <source>
        <dbReference type="SAM" id="MobiDB-lite"/>
    </source>
</evidence>
<gene>
    <name evidence="3" type="ORF">P4826_02265</name>
</gene>
<dbReference type="Proteomes" id="UP001303211">
    <property type="component" value="Chromosome"/>
</dbReference>
<name>A0ABZ0J408_9BURK</name>
<reference evidence="3 4" key="1">
    <citation type="submission" date="2023-03" db="EMBL/GenBank/DDBJ databases">
        <title>Diaphorobacter basophil sp. nov., isolated from a sewage-treatment plant.</title>
        <authorList>
            <person name="Yang K."/>
        </authorList>
    </citation>
    <scope>NUCLEOTIDE SEQUENCE [LARGE SCALE GENOMIC DNA]</scope>
    <source>
        <strain evidence="3 4">Y-1</strain>
    </source>
</reference>
<evidence type="ECO:0000313" key="4">
    <source>
        <dbReference type="Proteomes" id="UP001303211"/>
    </source>
</evidence>
<dbReference type="SUPFAM" id="SSF47781">
    <property type="entry name" value="RuvA domain 2-like"/>
    <property type="match status" value="1"/>
</dbReference>
<feature type="signal peptide" evidence="2">
    <location>
        <begin position="1"/>
        <end position="20"/>
    </location>
</feature>
<protein>
    <submittedName>
        <fullName evidence="3">Helix-hairpin-helix domain-containing protein</fullName>
    </submittedName>
</protein>
<dbReference type="Pfam" id="PF12836">
    <property type="entry name" value="HHH_3"/>
    <property type="match status" value="1"/>
</dbReference>
<dbReference type="RefSeq" id="WP_317702387.1">
    <property type="nucleotide sequence ID" value="NZ_CP136921.1"/>
</dbReference>
<evidence type="ECO:0000256" key="2">
    <source>
        <dbReference type="SAM" id="SignalP"/>
    </source>
</evidence>
<feature type="region of interest" description="Disordered" evidence="1">
    <location>
        <begin position="80"/>
        <end position="103"/>
    </location>
</feature>
<sequence>MRLRHSLCLAALLHLGAALAGTDINQAREADLDGIQGLGPALTARILVERARQRFQDWPDLIARVKGIGPATAARLSDNGLTVNGAPYAAPQTAPPARTDSRD</sequence>
<evidence type="ECO:0000313" key="3">
    <source>
        <dbReference type="EMBL" id="WOO32970.1"/>
    </source>
</evidence>
<proteinExistence type="predicted"/>
<dbReference type="InterPro" id="IPR010994">
    <property type="entry name" value="RuvA_2-like"/>
</dbReference>